<protein>
    <submittedName>
        <fullName evidence="8">RagB/SusD family nutrient uptake outer membrane protein</fullName>
    </submittedName>
</protein>
<dbReference type="RefSeq" id="WP_022393330.1">
    <property type="nucleotide sequence ID" value="NZ_QRZF01000002.1"/>
</dbReference>
<sequence>MKKNITILLTIGLLLSACNYLDIVPDERPLDVNTYQSPEAARTYLYSCYSKMYNPRLGQVPDKFAAAEIMNPREGGIWESFPKGTYSPSDPQLLNDYYNSIWEGIHRCYEFLSIVDRTPGLNSEDLQYYKAEATLLIAYYHWLSFRAFGPSVVIDKLMDPLTPVNELPERSSVDEVVDFIDRKIAEAETIGLAERHDGDNYGRLTKAVAQALRAKVYLYAASPLFNGNSEFYSDFKSPIDNRHLISQTFDIEKWKKAESITRSAIQYLESLGFRLYTYTDAGVPSAQRPGPVDKFQRAVRYTFMDNVGGTNPEVIMVDTRQEDWYSIQNQSGIYQRDPNGCKNCWSVINPVLEFVEMFYTKNGLPIDEDMEFDYEGRYEIVDMPINYDNNNYSSESNGRTLKLNLDREPRFFSWIAFHNGNYEIAKYNGVITNSDPSKKVVKAQFRFGDPNGKYPGQTNEYTITGYLNKKFFHPAYESAPIQYPYPVIRMAELYLNLAEILIELDLNEGGSERLSEAKMLIDKIRGRAGVPTIDESWKKSKHPAKAMTAEGLREIVRQERQIEFYLENQRFWDLRRWKMADNILNTRHKGMNADGDTDEAFFKVVEIPYDRTFRRAQYLMPIPMDETNKVPQVVQNPYY</sequence>
<evidence type="ECO:0000256" key="5">
    <source>
        <dbReference type="ARBA" id="ARBA00023237"/>
    </source>
</evidence>
<name>A0A412YIY1_9BACE</name>
<reference evidence="8 9" key="1">
    <citation type="submission" date="2018-08" db="EMBL/GenBank/DDBJ databases">
        <title>A genome reference for cultivated species of the human gut microbiota.</title>
        <authorList>
            <person name="Zou Y."/>
            <person name="Xue W."/>
            <person name="Luo G."/>
        </authorList>
    </citation>
    <scope>NUCLEOTIDE SEQUENCE [LARGE SCALE GENOMIC DNA]</scope>
    <source>
        <strain evidence="8 9">AF14-32</strain>
    </source>
</reference>
<evidence type="ECO:0000313" key="9">
    <source>
        <dbReference type="Proteomes" id="UP000283850"/>
    </source>
</evidence>
<dbReference type="PROSITE" id="PS51257">
    <property type="entry name" value="PROKAR_LIPOPROTEIN"/>
    <property type="match status" value="1"/>
</dbReference>
<dbReference type="Pfam" id="PF14322">
    <property type="entry name" value="SusD-like_3"/>
    <property type="match status" value="1"/>
</dbReference>
<evidence type="ECO:0000313" key="8">
    <source>
        <dbReference type="EMBL" id="RGV57361.1"/>
    </source>
</evidence>
<dbReference type="InterPro" id="IPR011990">
    <property type="entry name" value="TPR-like_helical_dom_sf"/>
</dbReference>
<dbReference type="SUPFAM" id="SSF48452">
    <property type="entry name" value="TPR-like"/>
    <property type="match status" value="1"/>
</dbReference>
<evidence type="ECO:0000256" key="3">
    <source>
        <dbReference type="ARBA" id="ARBA00022729"/>
    </source>
</evidence>
<keyword evidence="5" id="KW-0998">Cell outer membrane</keyword>
<feature type="domain" description="RagB/SusD" evidence="6">
    <location>
        <begin position="312"/>
        <end position="639"/>
    </location>
</feature>
<dbReference type="Gene3D" id="1.25.40.390">
    <property type="match status" value="1"/>
</dbReference>
<evidence type="ECO:0000256" key="4">
    <source>
        <dbReference type="ARBA" id="ARBA00023136"/>
    </source>
</evidence>
<dbReference type="GO" id="GO:0009279">
    <property type="term" value="C:cell outer membrane"/>
    <property type="evidence" value="ECO:0007669"/>
    <property type="project" value="UniProtKB-SubCell"/>
</dbReference>
<organism evidence="8 9">
    <name type="scientific">Bacteroides intestinalis</name>
    <dbReference type="NCBI Taxonomy" id="329854"/>
    <lineage>
        <taxon>Bacteria</taxon>
        <taxon>Pseudomonadati</taxon>
        <taxon>Bacteroidota</taxon>
        <taxon>Bacteroidia</taxon>
        <taxon>Bacteroidales</taxon>
        <taxon>Bacteroidaceae</taxon>
        <taxon>Bacteroides</taxon>
    </lineage>
</organism>
<keyword evidence="3" id="KW-0732">Signal</keyword>
<accession>A0A412YIY1</accession>
<evidence type="ECO:0000259" key="6">
    <source>
        <dbReference type="Pfam" id="PF07980"/>
    </source>
</evidence>
<proteinExistence type="inferred from homology"/>
<comment type="caution">
    <text evidence="8">The sequence shown here is derived from an EMBL/GenBank/DDBJ whole genome shotgun (WGS) entry which is preliminary data.</text>
</comment>
<feature type="domain" description="SusD-like N-terminal" evidence="7">
    <location>
        <begin position="74"/>
        <end position="218"/>
    </location>
</feature>
<dbReference type="Pfam" id="PF07980">
    <property type="entry name" value="SusD_RagB"/>
    <property type="match status" value="1"/>
</dbReference>
<comment type="subcellular location">
    <subcellularLocation>
        <location evidence="1">Cell outer membrane</location>
    </subcellularLocation>
</comment>
<evidence type="ECO:0000256" key="1">
    <source>
        <dbReference type="ARBA" id="ARBA00004442"/>
    </source>
</evidence>
<evidence type="ECO:0000259" key="7">
    <source>
        <dbReference type="Pfam" id="PF14322"/>
    </source>
</evidence>
<evidence type="ECO:0000256" key="2">
    <source>
        <dbReference type="ARBA" id="ARBA00006275"/>
    </source>
</evidence>
<dbReference type="InterPro" id="IPR033985">
    <property type="entry name" value="SusD-like_N"/>
</dbReference>
<dbReference type="AlphaFoldDB" id="A0A412YIY1"/>
<gene>
    <name evidence="8" type="ORF">DWW10_04800</name>
</gene>
<keyword evidence="4" id="KW-0472">Membrane</keyword>
<dbReference type="Proteomes" id="UP000283850">
    <property type="component" value="Unassembled WGS sequence"/>
</dbReference>
<dbReference type="InterPro" id="IPR012944">
    <property type="entry name" value="SusD_RagB_dom"/>
</dbReference>
<comment type="similarity">
    <text evidence="2">Belongs to the SusD family.</text>
</comment>
<dbReference type="EMBL" id="QRZF01000002">
    <property type="protein sequence ID" value="RGV57361.1"/>
    <property type="molecule type" value="Genomic_DNA"/>
</dbReference>